<reference evidence="13" key="1">
    <citation type="submission" date="2016-11" db="EMBL/GenBank/DDBJ databases">
        <authorList>
            <person name="Shukria A."/>
            <person name="Stevens D.C."/>
        </authorList>
    </citation>
    <scope>NUCLEOTIDE SEQUENCE [LARGE SCALE GENOMIC DNA]</scope>
    <source>
        <strain evidence="13">Cbfe23</strain>
    </source>
</reference>
<feature type="coiled-coil region" evidence="9">
    <location>
        <begin position="179"/>
        <end position="206"/>
    </location>
</feature>
<feature type="transmembrane region" description="Helical" evidence="10">
    <location>
        <begin position="120"/>
        <end position="138"/>
    </location>
</feature>
<dbReference type="PANTHER" id="PTHR43065">
    <property type="entry name" value="SENSOR HISTIDINE KINASE"/>
    <property type="match status" value="1"/>
</dbReference>
<dbReference type="AlphaFoldDB" id="A0A1L9AVM4"/>
<dbReference type="PRINTS" id="PR00344">
    <property type="entry name" value="BCTRLSENSOR"/>
</dbReference>
<dbReference type="CDD" id="cd00082">
    <property type="entry name" value="HisKA"/>
    <property type="match status" value="1"/>
</dbReference>
<evidence type="ECO:0000313" key="13">
    <source>
        <dbReference type="Proteomes" id="UP000182229"/>
    </source>
</evidence>
<name>A0A1L9AVM4_9BACT</name>
<dbReference type="OrthoDB" id="5525548at2"/>
<evidence type="ECO:0000256" key="5">
    <source>
        <dbReference type="ARBA" id="ARBA00022741"/>
    </source>
</evidence>
<evidence type="ECO:0000256" key="7">
    <source>
        <dbReference type="ARBA" id="ARBA00022840"/>
    </source>
</evidence>
<evidence type="ECO:0000259" key="11">
    <source>
        <dbReference type="PROSITE" id="PS50109"/>
    </source>
</evidence>
<keyword evidence="10" id="KW-0812">Transmembrane</keyword>
<keyword evidence="7" id="KW-0067">ATP-binding</keyword>
<evidence type="ECO:0000256" key="4">
    <source>
        <dbReference type="ARBA" id="ARBA00022679"/>
    </source>
</evidence>
<dbReference type="InterPro" id="IPR036890">
    <property type="entry name" value="HATPase_C_sf"/>
</dbReference>
<keyword evidence="8" id="KW-0902">Two-component regulatory system</keyword>
<gene>
    <name evidence="12" type="ORF">BON30_45475</name>
</gene>
<feature type="transmembrane region" description="Helical" evidence="10">
    <location>
        <begin position="97"/>
        <end position="113"/>
    </location>
</feature>
<keyword evidence="9" id="KW-0175">Coiled coil</keyword>
<feature type="transmembrane region" description="Helical" evidence="10">
    <location>
        <begin position="40"/>
        <end position="62"/>
    </location>
</feature>
<dbReference type="InterPro" id="IPR036097">
    <property type="entry name" value="HisK_dim/P_sf"/>
</dbReference>
<organism evidence="12 13">
    <name type="scientific">Cystobacter ferrugineus</name>
    <dbReference type="NCBI Taxonomy" id="83449"/>
    <lineage>
        <taxon>Bacteria</taxon>
        <taxon>Pseudomonadati</taxon>
        <taxon>Myxococcota</taxon>
        <taxon>Myxococcia</taxon>
        <taxon>Myxococcales</taxon>
        <taxon>Cystobacterineae</taxon>
        <taxon>Archangiaceae</taxon>
        <taxon>Cystobacter</taxon>
    </lineage>
</organism>
<evidence type="ECO:0000256" key="2">
    <source>
        <dbReference type="ARBA" id="ARBA00012438"/>
    </source>
</evidence>
<dbReference type="SUPFAM" id="SSF55874">
    <property type="entry name" value="ATPase domain of HSP90 chaperone/DNA topoisomerase II/histidine kinase"/>
    <property type="match status" value="1"/>
</dbReference>
<dbReference type="GO" id="GO:0000155">
    <property type="term" value="F:phosphorelay sensor kinase activity"/>
    <property type="evidence" value="ECO:0007669"/>
    <property type="project" value="InterPro"/>
</dbReference>
<dbReference type="PROSITE" id="PS50109">
    <property type="entry name" value="HIS_KIN"/>
    <property type="match status" value="1"/>
</dbReference>
<keyword evidence="10" id="KW-1133">Transmembrane helix</keyword>
<evidence type="ECO:0000256" key="1">
    <source>
        <dbReference type="ARBA" id="ARBA00000085"/>
    </source>
</evidence>
<dbReference type="InterPro" id="IPR004358">
    <property type="entry name" value="Sig_transdc_His_kin-like_C"/>
</dbReference>
<dbReference type="Gene3D" id="1.10.287.130">
    <property type="match status" value="1"/>
</dbReference>
<dbReference type="InterPro" id="IPR005467">
    <property type="entry name" value="His_kinase_dom"/>
</dbReference>
<dbReference type="Pfam" id="PF02518">
    <property type="entry name" value="HATPase_c"/>
    <property type="match status" value="1"/>
</dbReference>
<dbReference type="InterPro" id="IPR003594">
    <property type="entry name" value="HATPase_dom"/>
</dbReference>
<keyword evidence="4" id="KW-0808">Transferase</keyword>
<dbReference type="STRING" id="83449.BON30_45475"/>
<keyword evidence="5" id="KW-0547">Nucleotide-binding</keyword>
<dbReference type="PANTHER" id="PTHR43065:SF10">
    <property type="entry name" value="PEROXIDE STRESS-ACTIVATED HISTIDINE KINASE MAK3"/>
    <property type="match status" value="1"/>
</dbReference>
<keyword evidence="3" id="KW-0597">Phosphoprotein</keyword>
<protein>
    <recommendedName>
        <fullName evidence="2">histidine kinase</fullName>
        <ecNumber evidence="2">2.7.13.3</ecNumber>
    </recommendedName>
</protein>
<dbReference type="Proteomes" id="UP000182229">
    <property type="component" value="Unassembled WGS sequence"/>
</dbReference>
<evidence type="ECO:0000313" key="12">
    <source>
        <dbReference type="EMBL" id="OJH34061.1"/>
    </source>
</evidence>
<feature type="domain" description="Histidine kinase" evidence="11">
    <location>
        <begin position="215"/>
        <end position="434"/>
    </location>
</feature>
<dbReference type="Pfam" id="PF00512">
    <property type="entry name" value="HisKA"/>
    <property type="match status" value="1"/>
</dbReference>
<dbReference type="GO" id="GO:0005524">
    <property type="term" value="F:ATP binding"/>
    <property type="evidence" value="ECO:0007669"/>
    <property type="project" value="UniProtKB-KW"/>
</dbReference>
<feature type="transmembrane region" description="Helical" evidence="10">
    <location>
        <begin position="144"/>
        <end position="162"/>
    </location>
</feature>
<evidence type="ECO:0000256" key="3">
    <source>
        <dbReference type="ARBA" id="ARBA00022553"/>
    </source>
</evidence>
<dbReference type="SMART" id="SM00388">
    <property type="entry name" value="HisKA"/>
    <property type="match status" value="1"/>
</dbReference>
<dbReference type="EC" id="2.7.13.3" evidence="2"/>
<reference evidence="12 13" key="2">
    <citation type="submission" date="2016-12" db="EMBL/GenBank/DDBJ databases">
        <title>Draft Genome Sequence of Cystobacter ferrugineus Strain Cbfe23.</title>
        <authorList>
            <person name="Akbar S."/>
            <person name="Dowd S.E."/>
            <person name="Stevens D.C."/>
        </authorList>
    </citation>
    <scope>NUCLEOTIDE SEQUENCE [LARGE SCALE GENOMIC DNA]</scope>
    <source>
        <strain evidence="12 13">Cbfe23</strain>
    </source>
</reference>
<accession>A0A1L9AVM4</accession>
<comment type="catalytic activity">
    <reaction evidence="1">
        <text>ATP + protein L-histidine = ADP + protein N-phospho-L-histidine.</text>
        <dbReference type="EC" id="2.7.13.3"/>
    </reaction>
</comment>
<dbReference type="SUPFAM" id="SSF47384">
    <property type="entry name" value="Homodimeric domain of signal transducing histidine kinase"/>
    <property type="match status" value="1"/>
</dbReference>
<keyword evidence="10" id="KW-0472">Membrane</keyword>
<keyword evidence="13" id="KW-1185">Reference proteome</keyword>
<dbReference type="CDD" id="cd00075">
    <property type="entry name" value="HATPase"/>
    <property type="match status" value="1"/>
</dbReference>
<evidence type="ECO:0000256" key="6">
    <source>
        <dbReference type="ARBA" id="ARBA00022777"/>
    </source>
</evidence>
<sequence>MKTTLAARRVKSRVFFVSAAIILVTSLAQCAFHGFIWAEVGHMVLVQLSWVASFVLLGVGVGSGHMTSGTPGPMSGLVCLVCMTQLTLLTGGSESPYLVTLVSVPLLVSMFTPDLRLPTLVSLVAMLGAILLINRLEGIPPRTFLPQMLAYGAIGSIGLYAGKSYRKLRRAEQLAQEERLQALERLAESERLRRHAESERADMERLMMVGQLAAGVAHEVNNPLAFVKSNLHYLQHALTSTDSPTDVAELHELLDETRQGVLRIQRIITDLRQYSHPMGAPEQEGSPRQAMEEARRLALSRLHSRSEVVLDVPEELPNVRLEQRHLMQVLLNLLLHAAQVVEEAGPERPARILLKARRTARDVQVVVEDNGPGIPQDVLPRLFDPFFTPQCSTKGVGLGLALCREYVLRVGGTLTAENRPEGGARFILTLNQSSAPSTLSRET</sequence>
<dbReference type="RefSeq" id="WP_071904899.1">
    <property type="nucleotide sequence ID" value="NZ_MPIN01000023.1"/>
</dbReference>
<keyword evidence="6 12" id="KW-0418">Kinase</keyword>
<dbReference type="Gene3D" id="3.30.565.10">
    <property type="entry name" value="Histidine kinase-like ATPase, C-terminal domain"/>
    <property type="match status" value="1"/>
</dbReference>
<evidence type="ECO:0000256" key="9">
    <source>
        <dbReference type="SAM" id="Coils"/>
    </source>
</evidence>
<dbReference type="InterPro" id="IPR003661">
    <property type="entry name" value="HisK_dim/P_dom"/>
</dbReference>
<comment type="caution">
    <text evidence="12">The sequence shown here is derived from an EMBL/GenBank/DDBJ whole genome shotgun (WGS) entry which is preliminary data.</text>
</comment>
<dbReference type="EMBL" id="MPIN01000023">
    <property type="protein sequence ID" value="OJH34061.1"/>
    <property type="molecule type" value="Genomic_DNA"/>
</dbReference>
<evidence type="ECO:0000256" key="8">
    <source>
        <dbReference type="ARBA" id="ARBA00023012"/>
    </source>
</evidence>
<dbReference type="SMART" id="SM00387">
    <property type="entry name" value="HATPase_c"/>
    <property type="match status" value="1"/>
</dbReference>
<evidence type="ECO:0000256" key="10">
    <source>
        <dbReference type="SAM" id="Phobius"/>
    </source>
</evidence>
<proteinExistence type="predicted"/>